<feature type="domain" description="Tyrosine specific protein phosphatases" evidence="5">
    <location>
        <begin position="477"/>
        <end position="540"/>
    </location>
</feature>
<evidence type="ECO:0000259" key="4">
    <source>
        <dbReference type="PROSITE" id="PS50055"/>
    </source>
</evidence>
<dbReference type="Gene3D" id="3.90.190.10">
    <property type="entry name" value="Protein tyrosine phosphatase superfamily"/>
    <property type="match status" value="1"/>
</dbReference>
<evidence type="ECO:0000313" key="7">
    <source>
        <dbReference type="EMBL" id="MDI1486070.1"/>
    </source>
</evidence>
<dbReference type="PROSITE" id="PS50056">
    <property type="entry name" value="TYR_PHOSPHATASE_2"/>
    <property type="match status" value="1"/>
</dbReference>
<dbReference type="InterPro" id="IPR001763">
    <property type="entry name" value="Rhodanese-like_dom"/>
</dbReference>
<proteinExistence type="inferred from homology"/>
<dbReference type="AlphaFoldDB" id="A0AA43QGF4"/>
<evidence type="ECO:0000313" key="8">
    <source>
        <dbReference type="Proteomes" id="UP001161017"/>
    </source>
</evidence>
<dbReference type="SMART" id="SM00450">
    <property type="entry name" value="RHOD"/>
    <property type="match status" value="1"/>
</dbReference>
<dbReference type="Proteomes" id="UP001161017">
    <property type="component" value="Unassembled WGS sequence"/>
</dbReference>
<dbReference type="InterPro" id="IPR050348">
    <property type="entry name" value="Protein-Tyr_Phosphatase"/>
</dbReference>
<evidence type="ECO:0000259" key="5">
    <source>
        <dbReference type="PROSITE" id="PS50056"/>
    </source>
</evidence>
<dbReference type="PRINTS" id="PR00700">
    <property type="entry name" value="PRTYPHPHTASE"/>
</dbReference>
<evidence type="ECO:0000259" key="6">
    <source>
        <dbReference type="PROSITE" id="PS50206"/>
    </source>
</evidence>
<dbReference type="CDD" id="cd01446">
    <property type="entry name" value="DSP_MapKP"/>
    <property type="match status" value="1"/>
</dbReference>
<dbReference type="Pfam" id="PF00581">
    <property type="entry name" value="Rhodanese"/>
    <property type="match status" value="1"/>
</dbReference>
<dbReference type="PROSITE" id="PS00383">
    <property type="entry name" value="TYR_PHOSPHATASE_1"/>
    <property type="match status" value="1"/>
</dbReference>
<feature type="compositionally biased region" description="Basic and acidic residues" evidence="3">
    <location>
        <begin position="383"/>
        <end position="396"/>
    </location>
</feature>
<sequence length="561" mass="62366">MPANRGPQLIEPEDLVHLREDDTAKVLLLDLRVLAQYSNCSIKGALNLCIPTTLQKRQSYNVQRLADTFASRKDDLKEFLLWRQATSIVVYDAASWTLAQAASCVNILAKFTNEKWEGAALVLRGGFKAFSQAYPDHIVSQSDSDRDHVDGNARKLSIHPPESGMIAGGCAMPATKNAANPFFGTIRQNMDLIGGVGQIPLKVPGRLKETQSVPQWLRVVAAPEDRGKIVADRFLDIEKAEQKRMQKALAVEGNPASPGKVRVAGIEKGMKNRYKDILPFDHSRVKLQDASDNDCDYINASHVHFSKSDRHYIACQAPTPVTFPDFWRTVWEQEIGLVVMLTAENEGGQVKCHPYWEPGRYGPFEVKVWSEEKRQLVAKHRVKEAATARDGHKEAARPPFSRNASGLSSTSHEPSSNPSATIRTLTVSYSGKPFAQMRQVYQIQYSDWPDFGTPADPQDLLALNQLRNQCSPLHTTPILVHCSAGCGRTGTFCTVDTVLGMLEAKAAEGPQQGDNDWIAECVAEFRQQRLSMVQTLRQFVLCYETCLEWFAGVEARGNVEV</sequence>
<dbReference type="CDD" id="cd18533">
    <property type="entry name" value="PTP_fungal"/>
    <property type="match status" value="1"/>
</dbReference>
<dbReference type="SMART" id="SM00194">
    <property type="entry name" value="PTPc"/>
    <property type="match status" value="1"/>
</dbReference>
<dbReference type="PANTHER" id="PTHR19134:SF561">
    <property type="entry name" value="PROTEIN TYROSINE PHOSPHATASE 36E, ISOFORM A"/>
    <property type="match status" value="1"/>
</dbReference>
<comment type="similarity">
    <text evidence="1">Belongs to the protein-tyrosine phosphatase family. Non-receptor class subfamily.</text>
</comment>
<dbReference type="Pfam" id="PF00102">
    <property type="entry name" value="Y_phosphatase"/>
    <property type="match status" value="2"/>
</dbReference>
<feature type="compositionally biased region" description="Low complexity" evidence="3">
    <location>
        <begin position="408"/>
        <end position="419"/>
    </location>
</feature>
<dbReference type="SMART" id="SM00404">
    <property type="entry name" value="PTPc_motif"/>
    <property type="match status" value="1"/>
</dbReference>
<dbReference type="EMBL" id="JAPUFD010000002">
    <property type="protein sequence ID" value="MDI1486070.1"/>
    <property type="molecule type" value="Genomic_DNA"/>
</dbReference>
<dbReference type="PROSITE" id="PS50055">
    <property type="entry name" value="TYR_PHOSPHATASE_PTP"/>
    <property type="match status" value="1"/>
</dbReference>
<dbReference type="Gene3D" id="3.40.250.10">
    <property type="entry name" value="Rhodanese-like domain"/>
    <property type="match status" value="1"/>
</dbReference>
<dbReference type="PANTHER" id="PTHR19134">
    <property type="entry name" value="RECEPTOR-TYPE TYROSINE-PROTEIN PHOSPHATASE"/>
    <property type="match status" value="1"/>
</dbReference>
<dbReference type="GO" id="GO:0004725">
    <property type="term" value="F:protein tyrosine phosphatase activity"/>
    <property type="evidence" value="ECO:0007669"/>
    <property type="project" value="UniProtKB-EC"/>
</dbReference>
<evidence type="ECO:0000256" key="1">
    <source>
        <dbReference type="ARBA" id="ARBA00009649"/>
    </source>
</evidence>
<dbReference type="PROSITE" id="PS50206">
    <property type="entry name" value="RHODANESE_3"/>
    <property type="match status" value="1"/>
</dbReference>
<dbReference type="SUPFAM" id="SSF52821">
    <property type="entry name" value="Rhodanese/Cell cycle control phosphatase"/>
    <property type="match status" value="1"/>
</dbReference>
<dbReference type="InterPro" id="IPR000387">
    <property type="entry name" value="Tyr_Pase_dom"/>
</dbReference>
<dbReference type="EC" id="3.1.3.48" evidence="2"/>
<keyword evidence="8" id="KW-1185">Reference proteome</keyword>
<protein>
    <recommendedName>
        <fullName evidence="2">protein-tyrosine-phosphatase</fullName>
        <ecNumber evidence="2">3.1.3.48</ecNumber>
    </recommendedName>
</protein>
<evidence type="ECO:0000256" key="3">
    <source>
        <dbReference type="SAM" id="MobiDB-lite"/>
    </source>
</evidence>
<dbReference type="SUPFAM" id="SSF52799">
    <property type="entry name" value="(Phosphotyrosine protein) phosphatases II"/>
    <property type="match status" value="1"/>
</dbReference>
<comment type="caution">
    <text evidence="7">The sequence shown here is derived from an EMBL/GenBank/DDBJ whole genome shotgun (WGS) entry which is preliminary data.</text>
</comment>
<organism evidence="7 8">
    <name type="scientific">Ramalina farinacea</name>
    <dbReference type="NCBI Taxonomy" id="258253"/>
    <lineage>
        <taxon>Eukaryota</taxon>
        <taxon>Fungi</taxon>
        <taxon>Dikarya</taxon>
        <taxon>Ascomycota</taxon>
        <taxon>Pezizomycotina</taxon>
        <taxon>Lecanoromycetes</taxon>
        <taxon>OSLEUM clade</taxon>
        <taxon>Lecanoromycetidae</taxon>
        <taxon>Lecanorales</taxon>
        <taxon>Lecanorineae</taxon>
        <taxon>Ramalinaceae</taxon>
        <taxon>Ramalina</taxon>
    </lineage>
</organism>
<name>A0AA43QGF4_9LECA</name>
<accession>A0AA43QGF4</accession>
<reference evidence="7" key="1">
    <citation type="journal article" date="2023" name="Genome Biol. Evol.">
        <title>First Whole Genome Sequence and Flow Cytometry Genome Size Data for the Lichen-Forming Fungus Ramalina farinacea (Ascomycota).</title>
        <authorList>
            <person name="Llewellyn T."/>
            <person name="Mian S."/>
            <person name="Hill R."/>
            <person name="Leitch I.J."/>
            <person name="Gaya E."/>
        </authorList>
    </citation>
    <scope>NUCLEOTIDE SEQUENCE</scope>
    <source>
        <strain evidence="7">LIQ254RAFAR</strain>
    </source>
</reference>
<feature type="domain" description="Tyrosine-protein phosphatase" evidence="4">
    <location>
        <begin position="271"/>
        <end position="549"/>
    </location>
</feature>
<feature type="domain" description="Rhodanese" evidence="6">
    <location>
        <begin position="22"/>
        <end position="139"/>
    </location>
</feature>
<dbReference type="InterPro" id="IPR016130">
    <property type="entry name" value="Tyr_Pase_AS"/>
</dbReference>
<dbReference type="InterPro" id="IPR000242">
    <property type="entry name" value="PTP_cat"/>
</dbReference>
<gene>
    <name evidence="7" type="ORF">OHK93_004260</name>
</gene>
<dbReference type="InterPro" id="IPR003595">
    <property type="entry name" value="Tyr_Pase_cat"/>
</dbReference>
<dbReference type="InterPro" id="IPR036873">
    <property type="entry name" value="Rhodanese-like_dom_sf"/>
</dbReference>
<dbReference type="InterPro" id="IPR029021">
    <property type="entry name" value="Prot-tyrosine_phosphatase-like"/>
</dbReference>
<evidence type="ECO:0000256" key="2">
    <source>
        <dbReference type="ARBA" id="ARBA00013064"/>
    </source>
</evidence>
<feature type="region of interest" description="Disordered" evidence="3">
    <location>
        <begin position="380"/>
        <end position="420"/>
    </location>
</feature>